<sequence>MIKRKLIIKVIMIMLILSPQIILSQNHMPYGVTGSGGGKLSSSTNILEFTIGESVVGKCSNPTNLGVMGFWSVYQQDVLTSVEEEELLPVQYKLEQNYPNPFNPVTTIRYAVSEKSRVIIKVYNIAGEEIVTLVNEEKDRGWYEVKFRAEEISSGIYLCRMQAGNYVSIKKMMLLK</sequence>
<evidence type="ECO:0000313" key="2">
    <source>
        <dbReference type="EMBL" id="HFI92745.1"/>
    </source>
</evidence>
<gene>
    <name evidence="2" type="ORF">ENS31_14595</name>
</gene>
<dbReference type="NCBIfam" id="TIGR04183">
    <property type="entry name" value="Por_Secre_tail"/>
    <property type="match status" value="1"/>
</dbReference>
<dbReference type="InterPro" id="IPR026444">
    <property type="entry name" value="Secre_tail"/>
</dbReference>
<accession>A0A7V2ZML9</accession>
<dbReference type="AlphaFoldDB" id="A0A7V2ZML9"/>
<dbReference type="Gene3D" id="2.60.40.4070">
    <property type="match status" value="1"/>
</dbReference>
<protein>
    <submittedName>
        <fullName evidence="2">T9SS type A sorting domain-containing protein</fullName>
    </submittedName>
</protein>
<dbReference type="EMBL" id="DSUJ01000011">
    <property type="protein sequence ID" value="HFI92745.1"/>
    <property type="molecule type" value="Genomic_DNA"/>
</dbReference>
<evidence type="ECO:0000259" key="1">
    <source>
        <dbReference type="Pfam" id="PF18962"/>
    </source>
</evidence>
<name>A0A7V2ZML9_9BACT</name>
<comment type="caution">
    <text evidence="2">The sequence shown here is derived from an EMBL/GenBank/DDBJ whole genome shotgun (WGS) entry which is preliminary data.</text>
</comment>
<organism evidence="2">
    <name type="scientific">Ignavibacterium album</name>
    <dbReference type="NCBI Taxonomy" id="591197"/>
    <lineage>
        <taxon>Bacteria</taxon>
        <taxon>Pseudomonadati</taxon>
        <taxon>Ignavibacteriota</taxon>
        <taxon>Ignavibacteria</taxon>
        <taxon>Ignavibacteriales</taxon>
        <taxon>Ignavibacteriaceae</taxon>
        <taxon>Ignavibacterium</taxon>
    </lineage>
</organism>
<reference evidence="2" key="1">
    <citation type="journal article" date="2020" name="mSystems">
        <title>Genome- and Community-Level Interaction Insights into Carbon Utilization and Element Cycling Functions of Hydrothermarchaeota in Hydrothermal Sediment.</title>
        <authorList>
            <person name="Zhou Z."/>
            <person name="Liu Y."/>
            <person name="Xu W."/>
            <person name="Pan J."/>
            <person name="Luo Z.H."/>
            <person name="Li M."/>
        </authorList>
    </citation>
    <scope>NUCLEOTIDE SEQUENCE [LARGE SCALE GENOMIC DNA]</scope>
    <source>
        <strain evidence="2">SpSt-479</strain>
    </source>
</reference>
<proteinExistence type="predicted"/>
<dbReference type="Pfam" id="PF18962">
    <property type="entry name" value="Por_Secre_tail"/>
    <property type="match status" value="1"/>
</dbReference>
<feature type="domain" description="Secretion system C-terminal sorting" evidence="1">
    <location>
        <begin position="98"/>
        <end position="173"/>
    </location>
</feature>